<keyword evidence="3" id="KW-1185">Reference proteome</keyword>
<gene>
    <name evidence="2" type="ORF">VW23_006615</name>
</gene>
<dbReference type="PROSITE" id="PS50075">
    <property type="entry name" value="CARRIER"/>
    <property type="match status" value="1"/>
</dbReference>
<dbReference type="EMBL" id="LAJE02000401">
    <property type="protein sequence ID" value="OEO28062.1"/>
    <property type="molecule type" value="Genomic_DNA"/>
</dbReference>
<dbReference type="Pfam" id="PF00550">
    <property type="entry name" value="PP-binding"/>
    <property type="match status" value="1"/>
</dbReference>
<accession>A0A1E5XHK2</accession>
<dbReference type="InterPro" id="IPR009081">
    <property type="entry name" value="PP-bd_ACP"/>
</dbReference>
<evidence type="ECO:0000259" key="1">
    <source>
        <dbReference type="PROSITE" id="PS50075"/>
    </source>
</evidence>
<proteinExistence type="predicted"/>
<reference evidence="2 3" key="1">
    <citation type="journal article" date="2015" name="Genome Announc.">
        <title>Genome Assemblies of Three Soil-Associated Devosia species: D. insulae, D. limi, and D. soli.</title>
        <authorList>
            <person name="Hassan Y.I."/>
            <person name="Lepp D."/>
            <person name="Zhou T."/>
        </authorList>
    </citation>
    <scope>NUCLEOTIDE SEQUENCE [LARGE SCALE GENOMIC DNA]</scope>
    <source>
        <strain evidence="2 3">DS-56</strain>
    </source>
</reference>
<name>A0A1E5XHK2_9HYPH</name>
<evidence type="ECO:0000313" key="3">
    <source>
        <dbReference type="Proteomes" id="UP000095463"/>
    </source>
</evidence>
<feature type="domain" description="Carrier" evidence="1">
    <location>
        <begin position="1"/>
        <end position="81"/>
    </location>
</feature>
<dbReference type="RefSeq" id="WP_069912638.1">
    <property type="nucleotide sequence ID" value="NZ_LAJE02000401.1"/>
</dbReference>
<dbReference type="SUPFAM" id="SSF47336">
    <property type="entry name" value="ACP-like"/>
    <property type="match status" value="1"/>
</dbReference>
<organism evidence="2 3">
    <name type="scientific">Devosia insulae DS-56</name>
    <dbReference type="NCBI Taxonomy" id="1116389"/>
    <lineage>
        <taxon>Bacteria</taxon>
        <taxon>Pseudomonadati</taxon>
        <taxon>Pseudomonadota</taxon>
        <taxon>Alphaproteobacteria</taxon>
        <taxon>Hyphomicrobiales</taxon>
        <taxon>Devosiaceae</taxon>
        <taxon>Devosia</taxon>
    </lineage>
</organism>
<dbReference type="InterPro" id="IPR036736">
    <property type="entry name" value="ACP-like_sf"/>
</dbReference>
<dbReference type="Proteomes" id="UP000095463">
    <property type="component" value="Unassembled WGS sequence"/>
</dbReference>
<protein>
    <recommendedName>
        <fullName evidence="1">Carrier domain-containing protein</fullName>
    </recommendedName>
</protein>
<evidence type="ECO:0000313" key="2">
    <source>
        <dbReference type="EMBL" id="OEO28062.1"/>
    </source>
</evidence>
<dbReference type="Gene3D" id="1.10.1200.10">
    <property type="entry name" value="ACP-like"/>
    <property type="match status" value="1"/>
</dbReference>
<dbReference type="OrthoDB" id="8290899at2"/>
<dbReference type="AlphaFoldDB" id="A0A1E5XHK2"/>
<comment type="caution">
    <text evidence="2">The sequence shown here is derived from an EMBL/GenBank/DDBJ whole genome shotgun (WGS) entry which is preliminary data.</text>
</comment>
<sequence length="83" mass="9116">MIDDASTSTIIETYLRQRFPALQQLTPETELLAGGPVDSLGMLDLMMFLGERFGIALEDADFTPDNLATPARLAAFVDQRGVR</sequence>